<dbReference type="PRINTS" id="PR00506">
    <property type="entry name" value="D21N6MTFRASE"/>
</dbReference>
<dbReference type="GO" id="GO:0008170">
    <property type="term" value="F:N-methyltransferase activity"/>
    <property type="evidence" value="ECO:0007669"/>
    <property type="project" value="InterPro"/>
</dbReference>
<feature type="domain" description="DNA methylase N-4/N-6" evidence="4">
    <location>
        <begin position="25"/>
        <end position="94"/>
    </location>
</feature>
<dbReference type="InterPro" id="IPR029063">
    <property type="entry name" value="SAM-dependent_MTases_sf"/>
</dbReference>
<dbReference type="CDD" id="cd02440">
    <property type="entry name" value="AdoMet_MTases"/>
    <property type="match status" value="1"/>
</dbReference>
<keyword evidence="1" id="KW-0489">Methyltransferase</keyword>
<protein>
    <recommendedName>
        <fullName evidence="4">DNA methylase N-4/N-6 domain-containing protein</fullName>
    </recommendedName>
</protein>
<dbReference type="Pfam" id="PF01555">
    <property type="entry name" value="N6_N4_Mtase"/>
    <property type="match status" value="1"/>
</dbReference>
<accession>A0A0F8YCY6</accession>
<dbReference type="GO" id="GO:0003677">
    <property type="term" value="F:DNA binding"/>
    <property type="evidence" value="ECO:0007669"/>
    <property type="project" value="InterPro"/>
</dbReference>
<dbReference type="EMBL" id="LAZR01054115">
    <property type="protein sequence ID" value="KKK79248.1"/>
    <property type="molecule type" value="Genomic_DNA"/>
</dbReference>
<gene>
    <name evidence="5" type="ORF">LCGC14_2835410</name>
</gene>
<evidence type="ECO:0000256" key="1">
    <source>
        <dbReference type="ARBA" id="ARBA00022603"/>
    </source>
</evidence>
<dbReference type="Gene3D" id="3.40.50.150">
    <property type="entry name" value="Vaccinia Virus protein VP39"/>
    <property type="match status" value="2"/>
</dbReference>
<comment type="caution">
    <text evidence="5">The sequence shown here is derived from an EMBL/GenBank/DDBJ whole genome shotgun (WGS) entry which is preliminary data.</text>
</comment>
<keyword evidence="2" id="KW-0808">Transferase</keyword>
<evidence type="ECO:0000313" key="5">
    <source>
        <dbReference type="EMBL" id="KKK79248.1"/>
    </source>
</evidence>
<dbReference type="SUPFAM" id="SSF53335">
    <property type="entry name" value="S-adenosyl-L-methionine-dependent methyltransferases"/>
    <property type="match status" value="1"/>
</dbReference>
<dbReference type="InterPro" id="IPR002295">
    <property type="entry name" value="N4/N6-MTase_EcoPI_Mod-like"/>
</dbReference>
<sequence length="267" mass="29986">MTGFASQYPRDENDWILFPTRDVSRRKDLFPQEVFAHPAKANIFLIEELVEYLTKPGDVLLDPFGGTGTLMIAALHNRHVTTIELEDTYLKLMQRTYAEWIDTPDLAEDIGRVNHLQGDCRLVLPVPCDHIIFSPPYSTALGRSTGLDKRVEGGQEAFREWATYSAHSLNLGRLNPFLYEQAMMKVYTGLAASVPTGGTMSVIIKDTTRGEERVFLSRGCIKGATKAGFKLTEWHKWKTGGSAQAKIMRAKGAHVIADEDILIFRRN</sequence>
<evidence type="ECO:0000256" key="2">
    <source>
        <dbReference type="ARBA" id="ARBA00022679"/>
    </source>
</evidence>
<keyword evidence="3" id="KW-0949">S-adenosyl-L-methionine</keyword>
<dbReference type="AlphaFoldDB" id="A0A0F8YCY6"/>
<name>A0A0F8YCY6_9ZZZZ</name>
<proteinExistence type="predicted"/>
<dbReference type="GO" id="GO:0032259">
    <property type="term" value="P:methylation"/>
    <property type="evidence" value="ECO:0007669"/>
    <property type="project" value="UniProtKB-KW"/>
</dbReference>
<dbReference type="InterPro" id="IPR002941">
    <property type="entry name" value="DNA_methylase_N4/N6"/>
</dbReference>
<evidence type="ECO:0000259" key="4">
    <source>
        <dbReference type="Pfam" id="PF01555"/>
    </source>
</evidence>
<evidence type="ECO:0000256" key="3">
    <source>
        <dbReference type="ARBA" id="ARBA00022691"/>
    </source>
</evidence>
<reference evidence="5" key="1">
    <citation type="journal article" date="2015" name="Nature">
        <title>Complex archaea that bridge the gap between prokaryotes and eukaryotes.</title>
        <authorList>
            <person name="Spang A."/>
            <person name="Saw J.H."/>
            <person name="Jorgensen S.L."/>
            <person name="Zaremba-Niedzwiedzka K."/>
            <person name="Martijn J."/>
            <person name="Lind A.E."/>
            <person name="van Eijk R."/>
            <person name="Schleper C."/>
            <person name="Guy L."/>
            <person name="Ettema T.J."/>
        </authorList>
    </citation>
    <scope>NUCLEOTIDE SEQUENCE</scope>
</reference>
<organism evidence="5">
    <name type="scientific">marine sediment metagenome</name>
    <dbReference type="NCBI Taxonomy" id="412755"/>
    <lineage>
        <taxon>unclassified sequences</taxon>
        <taxon>metagenomes</taxon>
        <taxon>ecological metagenomes</taxon>
    </lineage>
</organism>